<accession>A0AAV4A7P9</accession>
<keyword evidence="3" id="KW-1185">Reference proteome</keyword>
<dbReference type="EMBL" id="BLXT01003580">
    <property type="protein sequence ID" value="GFO02249.1"/>
    <property type="molecule type" value="Genomic_DNA"/>
</dbReference>
<evidence type="ECO:0000313" key="3">
    <source>
        <dbReference type="Proteomes" id="UP000735302"/>
    </source>
</evidence>
<organism evidence="2 3">
    <name type="scientific">Plakobranchus ocellatus</name>
    <dbReference type="NCBI Taxonomy" id="259542"/>
    <lineage>
        <taxon>Eukaryota</taxon>
        <taxon>Metazoa</taxon>
        <taxon>Spiralia</taxon>
        <taxon>Lophotrochozoa</taxon>
        <taxon>Mollusca</taxon>
        <taxon>Gastropoda</taxon>
        <taxon>Heterobranchia</taxon>
        <taxon>Euthyneura</taxon>
        <taxon>Panpulmonata</taxon>
        <taxon>Sacoglossa</taxon>
        <taxon>Placobranchoidea</taxon>
        <taxon>Plakobranchidae</taxon>
        <taxon>Plakobranchus</taxon>
    </lineage>
</organism>
<protein>
    <submittedName>
        <fullName evidence="2">Lipase</fullName>
    </submittedName>
</protein>
<proteinExistence type="predicted"/>
<dbReference type="AlphaFoldDB" id="A0AAV4A7P9"/>
<sequence length="166" mass="19248">MSIEDPGKDDLVGKMRHKRNLYKEGSGEKEEEEETRIDIYSAIIPSSTSAKNFMHWAQSVKSNEFRKFDYGEEENMRKYNQKTPPTYQPSKMQVPVAVFRGGQDSLANPTDVSWLLPQLRVTHDIFVSWYNHFGFIIAVDADKRIYSHILNIITGGPWDTQIVHPW</sequence>
<feature type="region of interest" description="Disordered" evidence="1">
    <location>
        <begin position="1"/>
        <end position="34"/>
    </location>
</feature>
<reference evidence="2 3" key="1">
    <citation type="journal article" date="2021" name="Elife">
        <title>Chloroplast acquisition without the gene transfer in kleptoplastic sea slugs, Plakobranchus ocellatus.</title>
        <authorList>
            <person name="Maeda T."/>
            <person name="Takahashi S."/>
            <person name="Yoshida T."/>
            <person name="Shimamura S."/>
            <person name="Takaki Y."/>
            <person name="Nagai Y."/>
            <person name="Toyoda A."/>
            <person name="Suzuki Y."/>
            <person name="Arimoto A."/>
            <person name="Ishii H."/>
            <person name="Satoh N."/>
            <person name="Nishiyama T."/>
            <person name="Hasebe M."/>
            <person name="Maruyama T."/>
            <person name="Minagawa J."/>
            <person name="Obokata J."/>
            <person name="Shigenobu S."/>
        </authorList>
    </citation>
    <scope>NUCLEOTIDE SEQUENCE [LARGE SCALE GENOMIC DNA]</scope>
</reference>
<comment type="caution">
    <text evidence="2">The sequence shown here is derived from an EMBL/GenBank/DDBJ whole genome shotgun (WGS) entry which is preliminary data.</text>
</comment>
<evidence type="ECO:0000313" key="2">
    <source>
        <dbReference type="EMBL" id="GFO02249.1"/>
    </source>
</evidence>
<name>A0AAV4A7P9_9GAST</name>
<dbReference type="Proteomes" id="UP000735302">
    <property type="component" value="Unassembled WGS sequence"/>
</dbReference>
<dbReference type="InterPro" id="IPR029058">
    <property type="entry name" value="AB_hydrolase_fold"/>
</dbReference>
<feature type="compositionally biased region" description="Basic and acidic residues" evidence="1">
    <location>
        <begin position="1"/>
        <end position="13"/>
    </location>
</feature>
<evidence type="ECO:0000256" key="1">
    <source>
        <dbReference type="SAM" id="MobiDB-lite"/>
    </source>
</evidence>
<gene>
    <name evidence="2" type="ORF">PoB_002875400</name>
</gene>
<dbReference type="Gene3D" id="3.40.50.1820">
    <property type="entry name" value="alpha/beta hydrolase"/>
    <property type="match status" value="1"/>
</dbReference>
<dbReference type="SUPFAM" id="SSF53474">
    <property type="entry name" value="alpha/beta-Hydrolases"/>
    <property type="match status" value="1"/>
</dbReference>
<dbReference type="PANTHER" id="PTHR11005">
    <property type="entry name" value="LYSOSOMAL ACID LIPASE-RELATED"/>
    <property type="match status" value="1"/>
</dbReference>